<comment type="caution">
    <text evidence="1">The sequence shown here is derived from an EMBL/GenBank/DDBJ whole genome shotgun (WGS) entry which is preliminary data.</text>
</comment>
<reference evidence="1 2" key="2">
    <citation type="journal article" date="2022" name="Mol. Ecol. Resour.">
        <title>The genomes of chicory, endive, great burdock and yacon provide insights into Asteraceae paleo-polyploidization history and plant inulin production.</title>
        <authorList>
            <person name="Fan W."/>
            <person name="Wang S."/>
            <person name="Wang H."/>
            <person name="Wang A."/>
            <person name="Jiang F."/>
            <person name="Liu H."/>
            <person name="Zhao H."/>
            <person name="Xu D."/>
            <person name="Zhang Y."/>
        </authorList>
    </citation>
    <scope>NUCLEOTIDE SEQUENCE [LARGE SCALE GENOMIC DNA]</scope>
    <source>
        <strain evidence="2">cv. Niubang</strain>
    </source>
</reference>
<sequence length="101" mass="10830">MSPVDQSTPSSSEDTPISKMLEGTTAESSLTTPTHQISPTLEAGTTTAHLTPASPSNDSPSLESVQDLPINDYVDLINTQLTYQPLPHSTKWTKAHPSTRL</sequence>
<accession>A0ACB9CNA5</accession>
<dbReference type="EMBL" id="CM042050">
    <property type="protein sequence ID" value="KAI3735663.1"/>
    <property type="molecule type" value="Genomic_DNA"/>
</dbReference>
<name>A0ACB9CNA5_ARCLA</name>
<gene>
    <name evidence="1" type="ORF">L6452_15171</name>
</gene>
<protein>
    <submittedName>
        <fullName evidence="1">Uncharacterized protein</fullName>
    </submittedName>
</protein>
<organism evidence="1 2">
    <name type="scientific">Arctium lappa</name>
    <name type="common">Greater burdock</name>
    <name type="synonym">Lappa major</name>
    <dbReference type="NCBI Taxonomy" id="4217"/>
    <lineage>
        <taxon>Eukaryota</taxon>
        <taxon>Viridiplantae</taxon>
        <taxon>Streptophyta</taxon>
        <taxon>Embryophyta</taxon>
        <taxon>Tracheophyta</taxon>
        <taxon>Spermatophyta</taxon>
        <taxon>Magnoliopsida</taxon>
        <taxon>eudicotyledons</taxon>
        <taxon>Gunneridae</taxon>
        <taxon>Pentapetalae</taxon>
        <taxon>asterids</taxon>
        <taxon>campanulids</taxon>
        <taxon>Asterales</taxon>
        <taxon>Asteraceae</taxon>
        <taxon>Carduoideae</taxon>
        <taxon>Cardueae</taxon>
        <taxon>Arctiinae</taxon>
        <taxon>Arctium</taxon>
    </lineage>
</organism>
<evidence type="ECO:0000313" key="1">
    <source>
        <dbReference type="EMBL" id="KAI3735663.1"/>
    </source>
</evidence>
<reference evidence="2" key="1">
    <citation type="journal article" date="2022" name="Mol. Ecol. Resour.">
        <title>The genomes of chicory, endive, great burdock and yacon provide insights into Asteraceae palaeo-polyploidization history and plant inulin production.</title>
        <authorList>
            <person name="Fan W."/>
            <person name="Wang S."/>
            <person name="Wang H."/>
            <person name="Wang A."/>
            <person name="Jiang F."/>
            <person name="Liu H."/>
            <person name="Zhao H."/>
            <person name="Xu D."/>
            <person name="Zhang Y."/>
        </authorList>
    </citation>
    <scope>NUCLEOTIDE SEQUENCE [LARGE SCALE GENOMIC DNA]</scope>
    <source>
        <strain evidence="2">cv. Niubang</strain>
    </source>
</reference>
<evidence type="ECO:0000313" key="2">
    <source>
        <dbReference type="Proteomes" id="UP001055879"/>
    </source>
</evidence>
<proteinExistence type="predicted"/>
<keyword evidence="2" id="KW-1185">Reference proteome</keyword>
<dbReference type="Proteomes" id="UP001055879">
    <property type="component" value="Linkage Group LG04"/>
</dbReference>